<dbReference type="Proteomes" id="UP000537260">
    <property type="component" value="Unassembled WGS sequence"/>
</dbReference>
<protein>
    <submittedName>
        <fullName evidence="1">Putative cell wall-binding protein</fullName>
    </submittedName>
</protein>
<accession>A0A7Z0J6I3</accession>
<proteinExistence type="predicted"/>
<dbReference type="Gene3D" id="3.40.50.12090">
    <property type="match status" value="2"/>
</dbReference>
<sequence length="253" mass="25465">MPTALPAVVKAEIQRLEAKKIIVVGGKSAVSDGVIAELKTLAPSVVRISGADRFETARKVVDNAFPGTVASTYVATGLNFPDALSAAAAAGSLSVPVVLVNGSATSADAATQKLLTRLKPSTLRIVGGNSAVSAGVASSLKKFGTVTRYSGANRFETSQQVNKSAIQKATGVFFATGFQFPDALAGAVVVGARKSPLYVVQPGCVPASITADLVAYEVDAVTLIGGAGALSDEVGKLAGCSVRGIRSQGAGET</sequence>
<gene>
    <name evidence="1" type="ORF">HNR05_002047</name>
</gene>
<dbReference type="AlphaFoldDB" id="A0A7Z0J6I3"/>
<name>A0A7Z0J6I3_9MICO</name>
<organism evidence="1 2">
    <name type="scientific">Glaciibacter psychrotolerans</name>
    <dbReference type="NCBI Taxonomy" id="670054"/>
    <lineage>
        <taxon>Bacteria</taxon>
        <taxon>Bacillati</taxon>
        <taxon>Actinomycetota</taxon>
        <taxon>Actinomycetes</taxon>
        <taxon>Micrococcales</taxon>
        <taxon>Microbacteriaceae</taxon>
        <taxon>Glaciibacter</taxon>
    </lineage>
</organism>
<dbReference type="PANTHER" id="PTHR30032">
    <property type="entry name" value="N-ACETYLMURAMOYL-L-ALANINE AMIDASE-RELATED"/>
    <property type="match status" value="1"/>
</dbReference>
<dbReference type="InterPro" id="IPR051922">
    <property type="entry name" value="Bact_Sporulation_Assoc"/>
</dbReference>
<dbReference type="Pfam" id="PF04122">
    <property type="entry name" value="CW_binding_2"/>
    <property type="match status" value="2"/>
</dbReference>
<reference evidence="1 2" key="1">
    <citation type="submission" date="2020-07" db="EMBL/GenBank/DDBJ databases">
        <title>Sequencing the genomes of 1000 actinobacteria strains.</title>
        <authorList>
            <person name="Klenk H.-P."/>
        </authorList>
    </citation>
    <scope>NUCLEOTIDE SEQUENCE [LARGE SCALE GENOMIC DNA]</scope>
    <source>
        <strain evidence="1 2">LI1</strain>
    </source>
</reference>
<comment type="caution">
    <text evidence="1">The sequence shown here is derived from an EMBL/GenBank/DDBJ whole genome shotgun (WGS) entry which is preliminary data.</text>
</comment>
<dbReference type="InterPro" id="IPR007253">
    <property type="entry name" value="Cell_wall-bd_2"/>
</dbReference>
<dbReference type="EMBL" id="JACCFM010000001">
    <property type="protein sequence ID" value="NYJ20256.1"/>
    <property type="molecule type" value="Genomic_DNA"/>
</dbReference>
<keyword evidence="2" id="KW-1185">Reference proteome</keyword>
<evidence type="ECO:0000313" key="1">
    <source>
        <dbReference type="EMBL" id="NYJ20256.1"/>
    </source>
</evidence>
<evidence type="ECO:0000313" key="2">
    <source>
        <dbReference type="Proteomes" id="UP000537260"/>
    </source>
</evidence>
<dbReference type="PANTHER" id="PTHR30032:SF8">
    <property type="entry name" value="GERMINATION-SPECIFIC N-ACETYLMURAMOYL-L-ALANINE AMIDASE"/>
    <property type="match status" value="1"/>
</dbReference>